<protein>
    <submittedName>
        <fullName evidence="1">Uncharacterized protein</fullName>
    </submittedName>
</protein>
<organism evidence="1">
    <name type="scientific">Cacopsylla melanoneura</name>
    <dbReference type="NCBI Taxonomy" id="428564"/>
    <lineage>
        <taxon>Eukaryota</taxon>
        <taxon>Metazoa</taxon>
        <taxon>Ecdysozoa</taxon>
        <taxon>Arthropoda</taxon>
        <taxon>Hexapoda</taxon>
        <taxon>Insecta</taxon>
        <taxon>Pterygota</taxon>
        <taxon>Neoptera</taxon>
        <taxon>Paraneoptera</taxon>
        <taxon>Hemiptera</taxon>
        <taxon>Sternorrhyncha</taxon>
        <taxon>Psylloidea</taxon>
        <taxon>Psyllidae</taxon>
        <taxon>Psyllinae</taxon>
        <taxon>Cacopsylla</taxon>
    </lineage>
</organism>
<dbReference type="AlphaFoldDB" id="A0A8D9A5U9"/>
<dbReference type="EMBL" id="HBUF01553585">
    <property type="protein sequence ID" value="CAG6759724.1"/>
    <property type="molecule type" value="Transcribed_RNA"/>
</dbReference>
<name>A0A8D9A5U9_9HEMI</name>
<dbReference type="EMBL" id="HBUF01553586">
    <property type="protein sequence ID" value="CAG6759725.1"/>
    <property type="molecule type" value="Transcribed_RNA"/>
</dbReference>
<accession>A0A8D9A5U9</accession>
<reference evidence="1" key="1">
    <citation type="submission" date="2021-05" db="EMBL/GenBank/DDBJ databases">
        <authorList>
            <person name="Alioto T."/>
            <person name="Alioto T."/>
            <person name="Gomez Garrido J."/>
        </authorList>
    </citation>
    <scope>NUCLEOTIDE SEQUENCE</scope>
</reference>
<sequence length="123" mass="13987">MIPTTLLSSKPTPPFVLPLVHPSQLLLLFPLTLHVKLHLRFFSLLFIHLLNCPVQFIQCRIFHLQFCPHIDSLMLPIFRPQDVHTIFAIVFPLFDENQVNDAIPAFHGVRSSGTVASAVRRPS</sequence>
<proteinExistence type="predicted"/>
<evidence type="ECO:0000313" key="1">
    <source>
        <dbReference type="EMBL" id="CAG6759725.1"/>
    </source>
</evidence>